<keyword evidence="7" id="KW-1185">Reference proteome</keyword>
<evidence type="ECO:0000256" key="5">
    <source>
        <dbReference type="HAMAP-Rule" id="MF_00299"/>
    </source>
</evidence>
<dbReference type="Gene3D" id="3.20.170.30">
    <property type="match status" value="1"/>
</dbReference>
<proteinExistence type="inferred from homology"/>
<dbReference type="SUPFAM" id="SSF56399">
    <property type="entry name" value="ADP-ribosylation"/>
    <property type="match status" value="1"/>
</dbReference>
<evidence type="ECO:0000256" key="3">
    <source>
        <dbReference type="ARBA" id="ARBA00023027"/>
    </source>
</evidence>
<protein>
    <recommendedName>
        <fullName evidence="5">Probable RNA 2'-phosphotransferase</fullName>
        <ecNumber evidence="5">2.7.1.-</ecNumber>
    </recommendedName>
</protein>
<comment type="similarity">
    <text evidence="1 5">Belongs to the KptA/TPT1 family.</text>
</comment>
<gene>
    <name evidence="5" type="primary">kptA</name>
    <name evidence="6" type="ORF">ACFFRN_09325</name>
</gene>
<keyword evidence="2 5" id="KW-0808">Transferase</keyword>
<keyword evidence="3 5" id="KW-0520">NAD</keyword>
<evidence type="ECO:0000256" key="1">
    <source>
        <dbReference type="ARBA" id="ARBA00009836"/>
    </source>
</evidence>
<evidence type="ECO:0000256" key="2">
    <source>
        <dbReference type="ARBA" id="ARBA00022679"/>
    </source>
</evidence>
<dbReference type="InterPro" id="IPR042080">
    <property type="entry name" value="RNA_2'-PTrans_N"/>
</dbReference>
<comment type="caution">
    <text evidence="6">The sequence shown here is derived from an EMBL/GenBank/DDBJ whole genome shotgun (WGS) entry which is preliminary data.</text>
</comment>
<evidence type="ECO:0000313" key="6">
    <source>
        <dbReference type="EMBL" id="MFB9526808.1"/>
    </source>
</evidence>
<dbReference type="GO" id="GO:0016740">
    <property type="term" value="F:transferase activity"/>
    <property type="evidence" value="ECO:0007669"/>
    <property type="project" value="UniProtKB-KW"/>
</dbReference>
<dbReference type="Pfam" id="PF01885">
    <property type="entry name" value="PTS_2-RNA"/>
    <property type="match status" value="1"/>
</dbReference>
<organism evidence="6 7">
    <name type="scientific">Nonomuraea roseola</name>
    <dbReference type="NCBI Taxonomy" id="46179"/>
    <lineage>
        <taxon>Bacteria</taxon>
        <taxon>Bacillati</taxon>
        <taxon>Actinomycetota</taxon>
        <taxon>Actinomycetes</taxon>
        <taxon>Streptosporangiales</taxon>
        <taxon>Streptosporangiaceae</taxon>
        <taxon>Nonomuraea</taxon>
    </lineage>
</organism>
<dbReference type="EC" id="2.7.1.-" evidence="5"/>
<reference evidence="6 7" key="1">
    <citation type="submission" date="2024-09" db="EMBL/GenBank/DDBJ databases">
        <authorList>
            <person name="Sun Q."/>
            <person name="Mori K."/>
        </authorList>
    </citation>
    <scope>NUCLEOTIDE SEQUENCE [LARGE SCALE GENOMIC DNA]</scope>
    <source>
        <strain evidence="6 7">JCM 3323</strain>
    </source>
</reference>
<dbReference type="EMBL" id="JBHMCE010000003">
    <property type="protein sequence ID" value="MFB9526808.1"/>
    <property type="molecule type" value="Genomic_DNA"/>
</dbReference>
<dbReference type="InterPro" id="IPR042081">
    <property type="entry name" value="RNA_2'-PTrans_C"/>
</dbReference>
<dbReference type="InterPro" id="IPR022928">
    <property type="entry name" value="RNA_2'-PTrans_KptA"/>
</dbReference>
<dbReference type="PANTHER" id="PTHR12684:SF2">
    <property type="entry name" value="TRNA 2'-PHOSPHOTRANSFERASE 1"/>
    <property type="match status" value="1"/>
</dbReference>
<evidence type="ECO:0000313" key="7">
    <source>
        <dbReference type="Proteomes" id="UP001589646"/>
    </source>
</evidence>
<evidence type="ECO:0000256" key="4">
    <source>
        <dbReference type="ARBA" id="ARBA00025212"/>
    </source>
</evidence>
<name>A0ABV5PVS6_9ACTN</name>
<dbReference type="NCBIfam" id="NF002014">
    <property type="entry name" value="PRK00819.1-4"/>
    <property type="match status" value="1"/>
</dbReference>
<dbReference type="PANTHER" id="PTHR12684">
    <property type="entry name" value="PUTATIVE PHOSPHOTRANSFERASE"/>
    <property type="match status" value="1"/>
</dbReference>
<comment type="function">
    <text evidence="4 5">Removes the 2'-phosphate from RNA via an intermediate in which the phosphate is ADP-ribosylated by NAD followed by a presumed transesterification to release the RNA and generate ADP-ribose 1''-2''-cyclic phosphate (APPR&gt;P). May function as an ADP-ribosylase.</text>
</comment>
<dbReference type="Gene3D" id="1.10.10.970">
    <property type="entry name" value="RNA 2'-phosphotransferase, Tpt1/KptA family, N-terminal domain"/>
    <property type="match status" value="1"/>
</dbReference>
<sequence length="179" mass="19308">MKDRTVRISKYLARHLRHDPGAIGITLDAQGWVPIDDLLEAAARHGFPITREELSLVVSDNDKQRYAIEGDQIRASQGHSVAVDLGLEAVEPPEILYHGTVPRSLGAIKASGLLPMSRQHVHLSADRDTAVRVGARRGVPVVLVVAAGEMHAGGHEFRVSANGVWLVAAVPPAFLRFPG</sequence>
<dbReference type="Proteomes" id="UP001589646">
    <property type="component" value="Unassembled WGS sequence"/>
</dbReference>
<dbReference type="RefSeq" id="WP_346123975.1">
    <property type="nucleotide sequence ID" value="NZ_BAAAXC010000014.1"/>
</dbReference>
<dbReference type="InterPro" id="IPR002745">
    <property type="entry name" value="Ptrans_KptA/Tpt1"/>
</dbReference>
<accession>A0ABV5PVS6</accession>
<dbReference type="HAMAP" id="MF_00299">
    <property type="entry name" value="KptA"/>
    <property type="match status" value="1"/>
</dbReference>